<feature type="region of interest" description="Disordered" evidence="1">
    <location>
        <begin position="131"/>
        <end position="196"/>
    </location>
</feature>
<protein>
    <submittedName>
        <fullName evidence="2">Uncharacterized protein</fullName>
    </submittedName>
</protein>
<evidence type="ECO:0000256" key="1">
    <source>
        <dbReference type="SAM" id="MobiDB-lite"/>
    </source>
</evidence>
<accession>A0ABQ8L8D7</accession>
<proteinExistence type="predicted"/>
<gene>
    <name evidence="2" type="ORF">H4Q32_027962</name>
</gene>
<feature type="compositionally biased region" description="Polar residues" evidence="1">
    <location>
        <begin position="184"/>
        <end position="194"/>
    </location>
</feature>
<dbReference type="Proteomes" id="UP000830375">
    <property type="component" value="Unassembled WGS sequence"/>
</dbReference>
<feature type="compositionally biased region" description="Basic and acidic residues" evidence="1">
    <location>
        <begin position="156"/>
        <end position="166"/>
    </location>
</feature>
<feature type="compositionally biased region" description="Polar residues" evidence="1">
    <location>
        <begin position="131"/>
        <end position="149"/>
    </location>
</feature>
<keyword evidence="3" id="KW-1185">Reference proteome</keyword>
<dbReference type="EMBL" id="JACTAM010000719">
    <property type="protein sequence ID" value="KAI2646940.1"/>
    <property type="molecule type" value="Genomic_DNA"/>
</dbReference>
<dbReference type="PROSITE" id="PS51257">
    <property type="entry name" value="PROKAR_LIPOPROTEIN"/>
    <property type="match status" value="1"/>
</dbReference>
<comment type="caution">
    <text evidence="2">The sequence shown here is derived from an EMBL/GenBank/DDBJ whole genome shotgun (WGS) entry which is preliminary data.</text>
</comment>
<organism evidence="2 3">
    <name type="scientific">Labeo rohita</name>
    <name type="common">Indian major carp</name>
    <name type="synonym">Cyprinus rohita</name>
    <dbReference type="NCBI Taxonomy" id="84645"/>
    <lineage>
        <taxon>Eukaryota</taxon>
        <taxon>Metazoa</taxon>
        <taxon>Chordata</taxon>
        <taxon>Craniata</taxon>
        <taxon>Vertebrata</taxon>
        <taxon>Euteleostomi</taxon>
        <taxon>Actinopterygii</taxon>
        <taxon>Neopterygii</taxon>
        <taxon>Teleostei</taxon>
        <taxon>Ostariophysi</taxon>
        <taxon>Cypriniformes</taxon>
        <taxon>Cyprinidae</taxon>
        <taxon>Labeoninae</taxon>
        <taxon>Labeonini</taxon>
        <taxon>Labeo</taxon>
    </lineage>
</organism>
<reference evidence="2 3" key="1">
    <citation type="submission" date="2022-01" db="EMBL/GenBank/DDBJ databases">
        <title>A high-quality chromosome-level genome assembly of rohu carp, Labeo rohita.</title>
        <authorList>
            <person name="Arick M.A. II"/>
            <person name="Hsu C.-Y."/>
            <person name="Magbanua Z."/>
            <person name="Pechanova O."/>
            <person name="Grover C."/>
            <person name="Miller E."/>
            <person name="Thrash A."/>
            <person name="Ezzel L."/>
            <person name="Alam S."/>
            <person name="Benzie J."/>
            <person name="Hamilton M."/>
            <person name="Karsi A."/>
            <person name="Lawrence M.L."/>
            <person name="Peterson D.G."/>
        </authorList>
    </citation>
    <scope>NUCLEOTIDE SEQUENCE [LARGE SCALE GENOMIC DNA]</scope>
    <source>
        <strain evidence="3">BAU-BD-2019</strain>
        <tissue evidence="2">Blood</tissue>
    </source>
</reference>
<name>A0ABQ8L8D7_LABRO</name>
<sequence>MCNAKPAEGALSHVLTVAAPSAASLVTSCLVAIKGGLHQTGGVKYCFEPSQATVDLHEPSQVAADLHEPSQVAAVIPEPSQATADLHEPSQATVDLHEPSQATADLHEPSQATADLPEPIQVTAVLHESSQVTAGLPESSQVKSRQASLSRPLHVSADHQEPHHVSAELPEPTLPSHAEPTFPNHKSTASTPSRPTDIPLSTVLPVMAIAIFSVWAAHCAPEASSAHEYAPEASSVHESAPEASSVHEFTPILQRRASIYELTATSAQESAPIPPEVSVYAVEPPKEVAPIYELTATSAQESAPMPPEVSAPAVDPPMGAASSHELPVRHATVKRTNHELSAHHATAQKAYHELSTCHATAQEIVHEHTALLWMSLVPLWISLLLSVLPALQWLPVMSALPTSPWLPVLPLCLPRHGSLPYLLCHCSTAQPSAASLVTSCLVAIKGGLHQTGGAKHLSSQTSLIDEVDKDARTAARHLLERKKTTFGTKPGKDRTSLVKMQFVPFTHLETDS</sequence>
<evidence type="ECO:0000313" key="2">
    <source>
        <dbReference type="EMBL" id="KAI2646940.1"/>
    </source>
</evidence>
<evidence type="ECO:0000313" key="3">
    <source>
        <dbReference type="Proteomes" id="UP000830375"/>
    </source>
</evidence>